<feature type="domain" description="AMP-binding enzyme C-terminal" evidence="10">
    <location>
        <begin position="417"/>
        <end position="492"/>
    </location>
</feature>
<dbReference type="KEGG" id="mflu:HZU40_02950"/>
<dbReference type="GO" id="GO:0031956">
    <property type="term" value="F:medium-chain fatty acid-CoA ligase activity"/>
    <property type="evidence" value="ECO:0007669"/>
    <property type="project" value="TreeGrafter"/>
</dbReference>
<proteinExistence type="inferred from homology"/>
<evidence type="ECO:0000259" key="9">
    <source>
        <dbReference type="Pfam" id="PF00501"/>
    </source>
</evidence>
<evidence type="ECO:0000256" key="5">
    <source>
        <dbReference type="ARBA" id="ARBA00069710"/>
    </source>
</evidence>
<sequence length="508" mass="54364">MSGIPAATLGDLIGANAQRFPDTVAYRDTDRSITHAELACRATRLASALARSGVRRQDRVVLFGQNSVEFCEVLAAGHLSGIIVATPNWRWSLAEVRAAIDLVGPVMVFYDPQYAGLIASAVEDLRLPGGTVCFGAEYEEFLSTGGDELPFAAQADDIAMLLFTSGTTGGAKCCIEGQREFLGILHTMNNSMRTGSTDRVLINMPMCHIGAMAIAGGLHIGGGTVVMQRQFDVREALDIAEQQQITVLHVAPVMLQRLLDEPAAQDALATVRTVVYSAAPITLPLLQRALGTLPQARFVNMYGQSEGIVSGIPAELHTTDSAQELGSVGFPFPGVRVRVVDDEGHDVTADAPGEIVMQSETMFRGYWNDHRATMAAIRDGWYHTGDIGCFDTRGLLHLIDRKKDVIITGGENVYSPEVENALSAIAGVAECAVVGVPDERFGEAVCAVVVPMADANPTLDSIVRELADRIARYKIPRRLVVVDTLPRLGSGKVDKKLLRADLAAGGLG</sequence>
<evidence type="ECO:0000256" key="4">
    <source>
        <dbReference type="ARBA" id="ARBA00036813"/>
    </source>
</evidence>
<evidence type="ECO:0000256" key="7">
    <source>
        <dbReference type="ARBA" id="ARBA00080667"/>
    </source>
</evidence>
<dbReference type="EC" id="6.2.1.3" evidence="3"/>
<dbReference type="InterPro" id="IPR045851">
    <property type="entry name" value="AMP-bd_C_sf"/>
</dbReference>
<dbReference type="Gene3D" id="3.30.300.30">
    <property type="match status" value="1"/>
</dbReference>
<dbReference type="Pfam" id="PF00501">
    <property type="entry name" value="AMP-binding"/>
    <property type="match status" value="1"/>
</dbReference>
<dbReference type="RefSeq" id="WP_187097461.1">
    <property type="nucleotide sequence ID" value="NZ_CP059894.1"/>
</dbReference>
<dbReference type="PANTHER" id="PTHR43201:SF5">
    <property type="entry name" value="MEDIUM-CHAIN ACYL-COA LIGASE ACSF2, MITOCHONDRIAL"/>
    <property type="match status" value="1"/>
</dbReference>
<feature type="domain" description="AMP-dependent synthetase/ligase" evidence="9">
    <location>
        <begin position="16"/>
        <end position="367"/>
    </location>
</feature>
<dbReference type="EMBL" id="CP059894">
    <property type="protein sequence ID" value="QNJ93337.1"/>
    <property type="molecule type" value="Genomic_DNA"/>
</dbReference>
<dbReference type="Gene3D" id="3.40.50.12780">
    <property type="entry name" value="N-terminal domain of ligase-like"/>
    <property type="match status" value="1"/>
</dbReference>
<dbReference type="FunFam" id="3.30.300.30:FF:000008">
    <property type="entry name" value="2,3-dihydroxybenzoate-AMP ligase"/>
    <property type="match status" value="1"/>
</dbReference>
<name>A0A7G8PG71_9MYCO</name>
<dbReference type="PROSITE" id="PS00455">
    <property type="entry name" value="AMP_BINDING"/>
    <property type="match status" value="1"/>
</dbReference>
<dbReference type="InterPro" id="IPR000873">
    <property type="entry name" value="AMP-dep_synth/lig_dom"/>
</dbReference>
<evidence type="ECO:0000256" key="6">
    <source>
        <dbReference type="ARBA" id="ARBA00076959"/>
    </source>
</evidence>
<dbReference type="InterPro" id="IPR025110">
    <property type="entry name" value="AMP-bd_C"/>
</dbReference>
<dbReference type="Proteomes" id="UP000515498">
    <property type="component" value="Chromosome"/>
</dbReference>
<evidence type="ECO:0000256" key="8">
    <source>
        <dbReference type="ARBA" id="ARBA00083882"/>
    </source>
</evidence>
<accession>A0A7G8PG71</accession>
<evidence type="ECO:0000256" key="3">
    <source>
        <dbReference type="ARBA" id="ARBA00026121"/>
    </source>
</evidence>
<dbReference type="PANTHER" id="PTHR43201">
    <property type="entry name" value="ACYL-COA SYNTHETASE"/>
    <property type="match status" value="1"/>
</dbReference>
<keyword evidence="2" id="KW-0436">Ligase</keyword>
<dbReference type="GO" id="GO:0004467">
    <property type="term" value="F:long-chain fatty acid-CoA ligase activity"/>
    <property type="evidence" value="ECO:0007669"/>
    <property type="project" value="UniProtKB-EC"/>
</dbReference>
<dbReference type="AlphaFoldDB" id="A0A7G8PG71"/>
<evidence type="ECO:0000256" key="1">
    <source>
        <dbReference type="ARBA" id="ARBA00006432"/>
    </source>
</evidence>
<dbReference type="Pfam" id="PF13193">
    <property type="entry name" value="AMP-binding_C"/>
    <property type="match status" value="1"/>
</dbReference>
<evidence type="ECO:0000256" key="2">
    <source>
        <dbReference type="ARBA" id="ARBA00022598"/>
    </source>
</evidence>
<comment type="catalytic activity">
    <reaction evidence="4">
        <text>a long-chain fatty acid + ATP + CoA = a long-chain fatty acyl-CoA + AMP + diphosphate</text>
        <dbReference type="Rhea" id="RHEA:15421"/>
        <dbReference type="ChEBI" id="CHEBI:30616"/>
        <dbReference type="ChEBI" id="CHEBI:33019"/>
        <dbReference type="ChEBI" id="CHEBI:57287"/>
        <dbReference type="ChEBI" id="CHEBI:57560"/>
        <dbReference type="ChEBI" id="CHEBI:83139"/>
        <dbReference type="ChEBI" id="CHEBI:456215"/>
        <dbReference type="EC" id="6.2.1.3"/>
    </reaction>
</comment>
<dbReference type="InterPro" id="IPR020845">
    <property type="entry name" value="AMP-binding_CS"/>
</dbReference>
<dbReference type="InterPro" id="IPR042099">
    <property type="entry name" value="ANL_N_sf"/>
</dbReference>
<reference evidence="11 12" key="1">
    <citation type="submission" date="2020-07" db="EMBL/GenBank/DDBJ databases">
        <title>Draft genome sequence of four isobutane-metabolizing strains capable of cometabolically degrading diverse ether contaminants.</title>
        <authorList>
            <person name="Chen W."/>
            <person name="Faulkner N."/>
            <person name="Smith C."/>
            <person name="Hyman M."/>
        </authorList>
    </citation>
    <scope>NUCLEOTIDE SEQUENCE [LARGE SCALE GENOMIC DNA]</scope>
    <source>
        <strain evidence="11 12">2A</strain>
    </source>
</reference>
<evidence type="ECO:0000259" key="10">
    <source>
        <dbReference type="Pfam" id="PF13193"/>
    </source>
</evidence>
<evidence type="ECO:0000313" key="11">
    <source>
        <dbReference type="EMBL" id="QNJ93337.1"/>
    </source>
</evidence>
<comment type="similarity">
    <text evidence="1">Belongs to the ATP-dependent AMP-binding enzyme family.</text>
</comment>
<evidence type="ECO:0000313" key="12">
    <source>
        <dbReference type="Proteomes" id="UP000515498"/>
    </source>
</evidence>
<protein>
    <recommendedName>
        <fullName evidence="5">Long-chain-fatty-acid--CoA ligase FadD13</fullName>
        <ecNumber evidence="3">6.2.1.3</ecNumber>
    </recommendedName>
    <alternativeName>
        <fullName evidence="6">Fatty acyl-CoA ligase</fullName>
    </alternativeName>
    <alternativeName>
        <fullName evidence="8">Fatty acyl-CoA synthetase</fullName>
    </alternativeName>
    <alternativeName>
        <fullName evidence="7">Very-long-chain fatty-acyl-CoA synthetase</fullName>
    </alternativeName>
</protein>
<gene>
    <name evidence="11" type="ORF">HZU40_02950</name>
</gene>
<organism evidence="11 12">
    <name type="scientific">Mycolicibacterium fluoranthenivorans</name>
    <dbReference type="NCBI Taxonomy" id="258505"/>
    <lineage>
        <taxon>Bacteria</taxon>
        <taxon>Bacillati</taxon>
        <taxon>Actinomycetota</taxon>
        <taxon>Actinomycetes</taxon>
        <taxon>Mycobacteriales</taxon>
        <taxon>Mycobacteriaceae</taxon>
        <taxon>Mycolicibacterium</taxon>
    </lineage>
</organism>
<dbReference type="SUPFAM" id="SSF56801">
    <property type="entry name" value="Acetyl-CoA synthetase-like"/>
    <property type="match status" value="1"/>
</dbReference>